<feature type="signal peptide" evidence="1">
    <location>
        <begin position="1"/>
        <end position="19"/>
    </location>
</feature>
<evidence type="ECO:0000259" key="2">
    <source>
        <dbReference type="Pfam" id="PF07244"/>
    </source>
</evidence>
<name>A0A7W8GAN1_9SPIR</name>
<keyword evidence="1" id="KW-0732">Signal</keyword>
<comment type="caution">
    <text evidence="3">The sequence shown here is derived from an EMBL/GenBank/DDBJ whole genome shotgun (WGS) entry which is preliminary data.</text>
</comment>
<feature type="domain" description="POTRA" evidence="2">
    <location>
        <begin position="33"/>
        <end position="104"/>
    </location>
</feature>
<dbReference type="Proteomes" id="UP000518887">
    <property type="component" value="Unassembled WGS sequence"/>
</dbReference>
<dbReference type="Pfam" id="PF07244">
    <property type="entry name" value="POTRA"/>
    <property type="match status" value="1"/>
</dbReference>
<dbReference type="Gene3D" id="3.10.20.310">
    <property type="entry name" value="membrane protein fhac"/>
    <property type="match status" value="1"/>
</dbReference>
<keyword evidence="4" id="KW-1185">Reference proteome</keyword>
<accession>A0A7W8GAN1</accession>
<proteinExistence type="predicted"/>
<evidence type="ECO:0000313" key="3">
    <source>
        <dbReference type="EMBL" id="MBB5226943.1"/>
    </source>
</evidence>
<evidence type="ECO:0000256" key="1">
    <source>
        <dbReference type="SAM" id="SignalP"/>
    </source>
</evidence>
<dbReference type="EMBL" id="JACHFQ010000007">
    <property type="protein sequence ID" value="MBB5226943.1"/>
    <property type="molecule type" value="Genomic_DNA"/>
</dbReference>
<organism evidence="3 4">
    <name type="scientific">Treponema ruminis</name>
    <dbReference type="NCBI Taxonomy" id="744515"/>
    <lineage>
        <taxon>Bacteria</taxon>
        <taxon>Pseudomonadati</taxon>
        <taxon>Spirochaetota</taxon>
        <taxon>Spirochaetia</taxon>
        <taxon>Spirochaetales</taxon>
        <taxon>Treponemataceae</taxon>
        <taxon>Treponema</taxon>
    </lineage>
</organism>
<dbReference type="RefSeq" id="WP_184660675.1">
    <property type="nucleotide sequence ID" value="NZ_CP031518.1"/>
</dbReference>
<sequence length="421" mass="47226">MKKLFAVLMLAFLLFPSLAQEQLKTEENSETLIISKINFSGLRKTRDSYVQSKVKKFLGNPLTDEELHELETTIQLEGIFNEIKIESEQISGTEAQINVSVKEKITFIPLPFAMYSNSGYLAGGIVLDTNAFGRKDMFMLGGFLTNTAKTGMASFSKQAKGHGIPGFSLFFSGSKRAPEYQNLDKKVVLKYNDVLFNFVFALTEKIGEHFSFTNDFKFVSSTTDDHSDFPGANPESIKLGATSLSFGYSNSDWNGIFMSTNSASISTEFSLTNSDFSEFRHPISFSFSIGEQHTIFTDRLRFYQKYSGFYAKDYNIAMFKEQNAGSVNILPGDFSTDRIIGGNMGLEVALKKFSWGMLSLYGDYQLVYTRDTDQEYKFEHGPNAGTRVYLAKIAFPALAMGLAYNVPHTRWQFSAAMGMNF</sequence>
<reference evidence="3 4" key="1">
    <citation type="submission" date="2020-08" db="EMBL/GenBank/DDBJ databases">
        <title>Genomic Encyclopedia of Type Strains, Phase IV (KMG-IV): sequencing the most valuable type-strain genomes for metagenomic binning, comparative biology and taxonomic classification.</title>
        <authorList>
            <person name="Goeker M."/>
        </authorList>
    </citation>
    <scope>NUCLEOTIDE SEQUENCE [LARGE SCALE GENOMIC DNA]</scope>
    <source>
        <strain evidence="3 4">DSM 103462</strain>
    </source>
</reference>
<dbReference type="AlphaFoldDB" id="A0A7W8GAN1"/>
<feature type="chain" id="PRO_5030760054" evidence="1">
    <location>
        <begin position="20"/>
        <end position="421"/>
    </location>
</feature>
<protein>
    <submittedName>
        <fullName evidence="3">Outer membrane protein assembly factor BamA</fullName>
    </submittedName>
</protein>
<evidence type="ECO:0000313" key="4">
    <source>
        <dbReference type="Proteomes" id="UP000518887"/>
    </source>
</evidence>
<dbReference type="InterPro" id="IPR010827">
    <property type="entry name" value="BamA/TamA_POTRA"/>
</dbReference>
<gene>
    <name evidence="3" type="ORF">HNP76_002331</name>
</gene>